<evidence type="ECO:0000313" key="10">
    <source>
        <dbReference type="Proteomes" id="UP000233343"/>
    </source>
</evidence>
<keyword evidence="5 7" id="KW-1133">Transmembrane helix</keyword>
<dbReference type="Proteomes" id="UP000233343">
    <property type="component" value="Unassembled WGS sequence"/>
</dbReference>
<organism evidence="9 10">
    <name type="scientific">Cytobacillus horneckiae</name>
    <dbReference type="NCBI Taxonomy" id="549687"/>
    <lineage>
        <taxon>Bacteria</taxon>
        <taxon>Bacillati</taxon>
        <taxon>Bacillota</taxon>
        <taxon>Bacilli</taxon>
        <taxon>Bacillales</taxon>
        <taxon>Bacillaceae</taxon>
        <taxon>Cytobacillus</taxon>
    </lineage>
</organism>
<dbReference type="Gene3D" id="1.20.81.30">
    <property type="entry name" value="Type II secretion system (T2SS), domain F"/>
    <property type="match status" value="2"/>
</dbReference>
<dbReference type="InterPro" id="IPR042094">
    <property type="entry name" value="T2SS_GspF_sf"/>
</dbReference>
<dbReference type="InterPro" id="IPR018076">
    <property type="entry name" value="T2SS_GspF_dom"/>
</dbReference>
<dbReference type="NCBIfam" id="NF041012">
    <property type="entry name" value="T4P_ComGB"/>
    <property type="match status" value="1"/>
</dbReference>
<feature type="domain" description="Type II secretion system protein GspF" evidence="8">
    <location>
        <begin position="14"/>
        <end position="134"/>
    </location>
</feature>
<evidence type="ECO:0000256" key="6">
    <source>
        <dbReference type="ARBA" id="ARBA00023136"/>
    </source>
</evidence>
<dbReference type="InterPro" id="IPR047692">
    <property type="entry name" value="T4P_ComGB"/>
</dbReference>
<feature type="domain" description="Type II secretion system protein GspF" evidence="8">
    <location>
        <begin position="213"/>
        <end position="335"/>
    </location>
</feature>
<dbReference type="EMBL" id="PISD01000021">
    <property type="protein sequence ID" value="PKG28958.1"/>
    <property type="molecule type" value="Genomic_DNA"/>
</dbReference>
<comment type="caution">
    <text evidence="9">The sequence shown here is derived from an EMBL/GenBank/DDBJ whole genome shotgun (WGS) entry which is preliminary data.</text>
</comment>
<accession>A0A2N0ZHG9</accession>
<reference evidence="9 10" key="1">
    <citation type="journal article" date="2010" name="Int. J. Syst. Evol. Microbiol.">
        <title>Bacillus horneckiae sp. nov., isolated from a spacecraft-assembly clean room.</title>
        <authorList>
            <person name="Vaishampayan P."/>
            <person name="Probst A."/>
            <person name="Krishnamurthi S."/>
            <person name="Ghosh S."/>
            <person name="Osman S."/>
            <person name="McDowall A."/>
            <person name="Ruckmani A."/>
            <person name="Mayilraj S."/>
            <person name="Venkateswaran K."/>
        </authorList>
    </citation>
    <scope>NUCLEOTIDE SEQUENCE [LARGE SCALE GENOMIC DNA]</scope>
    <source>
        <strain evidence="10">1PO1SC</strain>
    </source>
</reference>
<dbReference type="PRINTS" id="PR00812">
    <property type="entry name" value="BCTERIALGSPF"/>
</dbReference>
<dbReference type="PANTHER" id="PTHR30012">
    <property type="entry name" value="GENERAL SECRETION PATHWAY PROTEIN"/>
    <property type="match status" value="1"/>
</dbReference>
<feature type="transmembrane region" description="Helical" evidence="7">
    <location>
        <begin position="160"/>
        <end position="180"/>
    </location>
</feature>
<evidence type="ECO:0000256" key="3">
    <source>
        <dbReference type="ARBA" id="ARBA00022475"/>
    </source>
</evidence>
<evidence type="ECO:0000256" key="5">
    <source>
        <dbReference type="ARBA" id="ARBA00022989"/>
    </source>
</evidence>
<dbReference type="GO" id="GO:0005886">
    <property type="term" value="C:plasma membrane"/>
    <property type="evidence" value="ECO:0007669"/>
    <property type="project" value="UniProtKB-SubCell"/>
</dbReference>
<sequence>MTKIKWSLKEQCQFLKRIGELLSRGYPLAEAIESVTLHLSADKKNQVAAALNDLKEGHPFHQILHTIGFNQHLIGYVFFAEQHGGLERAFHEGSEMMLKRGSDLKKLKQLAVYPSFLMCITAILFFFVEAVLLPRFTILFNSMNLQENTFTKMIRFISEYLPLCIFLIILIAVTCGFYYFFFFKKFPRIKQASILSSLPVAGAYIRLFYTHFFTIQLHYLLSAGLSIYEAFSLFEKNQKQPLYQEVGLEMKRRLRSGEKMEELLAEYSFLEKELYHVINHGQNNGRLEQELYYFSKHCLRQLENKTDQLLKIIQPVIYSVIGFLIVTMYLAVLLPMFHLLEGI</sequence>
<comment type="similarity">
    <text evidence="2">Belongs to the GSP F family.</text>
</comment>
<dbReference type="AlphaFoldDB" id="A0A2N0ZHG9"/>
<gene>
    <name evidence="9" type="ORF">CWS20_11050</name>
</gene>
<dbReference type="PANTHER" id="PTHR30012:SF0">
    <property type="entry name" value="TYPE II SECRETION SYSTEM PROTEIN F-RELATED"/>
    <property type="match status" value="1"/>
</dbReference>
<proteinExistence type="inferred from homology"/>
<evidence type="ECO:0000256" key="1">
    <source>
        <dbReference type="ARBA" id="ARBA00004651"/>
    </source>
</evidence>
<evidence type="ECO:0000256" key="2">
    <source>
        <dbReference type="ARBA" id="ARBA00005745"/>
    </source>
</evidence>
<keyword evidence="10" id="KW-1185">Reference proteome</keyword>
<keyword evidence="4 7" id="KW-0812">Transmembrane</keyword>
<feature type="transmembrane region" description="Helical" evidence="7">
    <location>
        <begin position="110"/>
        <end position="140"/>
    </location>
</feature>
<protein>
    <submittedName>
        <fullName evidence="9">Type II secretion system F family protein</fullName>
    </submittedName>
</protein>
<feature type="transmembrane region" description="Helical" evidence="7">
    <location>
        <begin position="316"/>
        <end position="340"/>
    </location>
</feature>
<dbReference type="InterPro" id="IPR003004">
    <property type="entry name" value="GspF/PilC"/>
</dbReference>
<evidence type="ECO:0000259" key="8">
    <source>
        <dbReference type="Pfam" id="PF00482"/>
    </source>
</evidence>
<evidence type="ECO:0000256" key="4">
    <source>
        <dbReference type="ARBA" id="ARBA00022692"/>
    </source>
</evidence>
<keyword evidence="6 7" id="KW-0472">Membrane</keyword>
<name>A0A2N0ZHG9_9BACI</name>
<evidence type="ECO:0000256" key="7">
    <source>
        <dbReference type="SAM" id="Phobius"/>
    </source>
</evidence>
<comment type="subcellular location">
    <subcellularLocation>
        <location evidence="1">Cell membrane</location>
        <topology evidence="1">Multi-pass membrane protein</topology>
    </subcellularLocation>
</comment>
<keyword evidence="3" id="KW-1003">Cell membrane</keyword>
<evidence type="ECO:0000313" key="9">
    <source>
        <dbReference type="EMBL" id="PKG28958.1"/>
    </source>
</evidence>
<dbReference type="Pfam" id="PF00482">
    <property type="entry name" value="T2SSF"/>
    <property type="match status" value="2"/>
</dbReference>